<evidence type="ECO:0000313" key="1">
    <source>
        <dbReference type="EMBL" id="KAH6946814.1"/>
    </source>
</evidence>
<accession>A0ACB7TKZ2</accession>
<sequence>METEELNAARNHGAATTEEMQPTAALGHGFAEVQPARGPNLRTAERHFAPAARETCARPRRRRVNPVRSEVPPLMDCGRKRGSPLGQTPLSASRRPSKSL</sequence>
<dbReference type="Proteomes" id="UP000821845">
    <property type="component" value="Chromosome 1"/>
</dbReference>
<proteinExistence type="predicted"/>
<comment type="caution">
    <text evidence="1">The sequence shown here is derived from an EMBL/GenBank/DDBJ whole genome shotgun (WGS) entry which is preliminary data.</text>
</comment>
<name>A0ACB7TKZ2_HYAAI</name>
<organism evidence="1 2">
    <name type="scientific">Hyalomma asiaticum</name>
    <name type="common">Tick</name>
    <dbReference type="NCBI Taxonomy" id="266040"/>
    <lineage>
        <taxon>Eukaryota</taxon>
        <taxon>Metazoa</taxon>
        <taxon>Ecdysozoa</taxon>
        <taxon>Arthropoda</taxon>
        <taxon>Chelicerata</taxon>
        <taxon>Arachnida</taxon>
        <taxon>Acari</taxon>
        <taxon>Parasitiformes</taxon>
        <taxon>Ixodida</taxon>
        <taxon>Ixodoidea</taxon>
        <taxon>Ixodidae</taxon>
        <taxon>Hyalomminae</taxon>
        <taxon>Hyalomma</taxon>
    </lineage>
</organism>
<keyword evidence="2" id="KW-1185">Reference proteome</keyword>
<dbReference type="EMBL" id="CM023481">
    <property type="protein sequence ID" value="KAH6946814.1"/>
    <property type="molecule type" value="Genomic_DNA"/>
</dbReference>
<reference evidence="1" key="1">
    <citation type="submission" date="2020-05" db="EMBL/GenBank/DDBJ databases">
        <title>Large-scale comparative analyses of tick genomes elucidate their genetic diversity and vector capacities.</title>
        <authorList>
            <person name="Jia N."/>
            <person name="Wang J."/>
            <person name="Shi W."/>
            <person name="Du L."/>
            <person name="Sun Y."/>
            <person name="Zhan W."/>
            <person name="Jiang J."/>
            <person name="Wang Q."/>
            <person name="Zhang B."/>
            <person name="Ji P."/>
            <person name="Sakyi L.B."/>
            <person name="Cui X."/>
            <person name="Yuan T."/>
            <person name="Jiang B."/>
            <person name="Yang W."/>
            <person name="Lam T.T.-Y."/>
            <person name="Chang Q."/>
            <person name="Ding S."/>
            <person name="Wang X."/>
            <person name="Zhu J."/>
            <person name="Ruan X."/>
            <person name="Zhao L."/>
            <person name="Wei J."/>
            <person name="Que T."/>
            <person name="Du C."/>
            <person name="Cheng J."/>
            <person name="Dai P."/>
            <person name="Han X."/>
            <person name="Huang E."/>
            <person name="Gao Y."/>
            <person name="Liu J."/>
            <person name="Shao H."/>
            <person name="Ye R."/>
            <person name="Li L."/>
            <person name="Wei W."/>
            <person name="Wang X."/>
            <person name="Wang C."/>
            <person name="Yang T."/>
            <person name="Huo Q."/>
            <person name="Li W."/>
            <person name="Guo W."/>
            <person name="Chen H."/>
            <person name="Zhou L."/>
            <person name="Ni X."/>
            <person name="Tian J."/>
            <person name="Zhou Y."/>
            <person name="Sheng Y."/>
            <person name="Liu T."/>
            <person name="Pan Y."/>
            <person name="Xia L."/>
            <person name="Li J."/>
            <person name="Zhao F."/>
            <person name="Cao W."/>
        </authorList>
    </citation>
    <scope>NUCLEOTIDE SEQUENCE</scope>
    <source>
        <strain evidence="1">Hyas-2018</strain>
    </source>
</reference>
<protein>
    <submittedName>
        <fullName evidence="1">Uncharacterized protein</fullName>
    </submittedName>
</protein>
<gene>
    <name evidence="1" type="ORF">HPB50_015396</name>
</gene>
<evidence type="ECO:0000313" key="2">
    <source>
        <dbReference type="Proteomes" id="UP000821845"/>
    </source>
</evidence>